<comment type="similarity">
    <text evidence="2 11">Belongs to the cysteine dioxygenase family.</text>
</comment>
<sequence>MTLSGPGIMVTLNELIAKLRVIFADDNVDVDEVMRAMESYKSNKADWRHFAVFDEHKYTRNLVDVGNGKYNLMILCWGPGMGSSIHDHTDSHCFVKILDGTLLETRYDWPEVNDNEAPMRKSGVNRYEENGVSYMSGRLIYAFQSFYTLTSLQKQTRGINTKMELSDKLGLHRMENPSHSDSAVSLHLYIPAYETCNAFDERTGKKTKCQVTFFTKYGCK</sequence>
<comment type="cofactor">
    <cofactor evidence="11">
        <name>Fe cation</name>
        <dbReference type="ChEBI" id="CHEBI:24875"/>
    </cofactor>
    <text evidence="11">Binds 1 Fe cation per subunit.</text>
</comment>
<dbReference type="GO" id="GO:0019448">
    <property type="term" value="P:L-cysteine catabolic process"/>
    <property type="evidence" value="ECO:0007669"/>
    <property type="project" value="TreeGrafter"/>
</dbReference>
<dbReference type="GO" id="GO:0008198">
    <property type="term" value="F:ferrous iron binding"/>
    <property type="evidence" value="ECO:0007669"/>
    <property type="project" value="TreeGrafter"/>
</dbReference>
<dbReference type="GO" id="GO:0042412">
    <property type="term" value="P:taurine biosynthetic process"/>
    <property type="evidence" value="ECO:0007669"/>
    <property type="project" value="UniProtKB-UniRule"/>
</dbReference>
<keyword evidence="7 11" id="KW-0560">Oxidoreductase</keyword>
<evidence type="ECO:0000256" key="10">
    <source>
        <dbReference type="PIRSR" id="PIRSR610300-51"/>
    </source>
</evidence>
<comment type="catalytic activity">
    <reaction evidence="11">
        <text>L-cysteine + O2 = 3-sulfino-L-alanine + H(+)</text>
        <dbReference type="Rhea" id="RHEA:20441"/>
        <dbReference type="ChEBI" id="CHEBI:15378"/>
        <dbReference type="ChEBI" id="CHEBI:15379"/>
        <dbReference type="ChEBI" id="CHEBI:35235"/>
        <dbReference type="ChEBI" id="CHEBI:61085"/>
        <dbReference type="EC" id="1.13.11.20"/>
    </reaction>
</comment>
<evidence type="ECO:0000313" key="12">
    <source>
        <dbReference type="EMBL" id="VDM75993.1"/>
    </source>
</evidence>
<dbReference type="InterPro" id="IPR011051">
    <property type="entry name" value="RmlC_Cupin_sf"/>
</dbReference>
<protein>
    <recommendedName>
        <fullName evidence="3 11">Cysteine dioxygenase</fullName>
        <ecNumber evidence="3 11">1.13.11.20</ecNumber>
    </recommendedName>
</protein>
<feature type="cross-link" description="3'-(S-cysteinyl)-tyrosine (Cys-Tyr)" evidence="9">
    <location>
        <begin position="93"/>
        <end position="189"/>
    </location>
</feature>
<dbReference type="PANTHER" id="PTHR12918:SF1">
    <property type="entry name" value="CYSTEINE DIOXYGENASE TYPE 1"/>
    <property type="match status" value="1"/>
</dbReference>
<evidence type="ECO:0000256" key="5">
    <source>
        <dbReference type="ARBA" id="ARBA00022784"/>
    </source>
</evidence>
<evidence type="ECO:0000256" key="2">
    <source>
        <dbReference type="ARBA" id="ARBA00006622"/>
    </source>
</evidence>
<evidence type="ECO:0000256" key="6">
    <source>
        <dbReference type="ARBA" id="ARBA00022964"/>
    </source>
</evidence>
<comment type="pathway">
    <text evidence="1 11">Organosulfur biosynthesis; taurine biosynthesis; hypotaurine from L-cysteine: step 1/2.</text>
</comment>
<dbReference type="InterPro" id="IPR010300">
    <property type="entry name" value="CDO_1"/>
</dbReference>
<dbReference type="EC" id="1.13.11.20" evidence="3 11"/>
<dbReference type="PANTHER" id="PTHR12918">
    <property type="entry name" value="CYSTEINE DIOXYGENASE"/>
    <property type="match status" value="1"/>
</dbReference>
<keyword evidence="6 11" id="KW-0223">Dioxygenase</keyword>
<evidence type="ECO:0000256" key="8">
    <source>
        <dbReference type="ARBA" id="ARBA00023004"/>
    </source>
</evidence>
<evidence type="ECO:0000256" key="1">
    <source>
        <dbReference type="ARBA" id="ARBA00004759"/>
    </source>
</evidence>
<dbReference type="UniPathway" id="UPA00012">
    <property type="reaction ID" value="UER00537"/>
</dbReference>
<dbReference type="AlphaFoldDB" id="A0A3P7J658"/>
<dbReference type="OrthoDB" id="543511at2759"/>
<keyword evidence="13" id="KW-1185">Reference proteome</keyword>
<evidence type="ECO:0000256" key="9">
    <source>
        <dbReference type="PIRSR" id="PIRSR610300-50"/>
    </source>
</evidence>
<dbReference type="CDD" id="cd10548">
    <property type="entry name" value="cupin_CDO"/>
    <property type="match status" value="1"/>
</dbReference>
<dbReference type="SUPFAM" id="SSF51182">
    <property type="entry name" value="RmlC-like cupins"/>
    <property type="match status" value="1"/>
</dbReference>
<feature type="binding site" evidence="10">
    <location>
        <position position="86"/>
    </location>
    <ligand>
        <name>Fe cation</name>
        <dbReference type="ChEBI" id="CHEBI:24875"/>
        <note>catalytic</note>
    </ligand>
</feature>
<evidence type="ECO:0000256" key="4">
    <source>
        <dbReference type="ARBA" id="ARBA00022723"/>
    </source>
</evidence>
<evidence type="ECO:0000256" key="11">
    <source>
        <dbReference type="RuleBase" id="RU366010"/>
    </source>
</evidence>
<organism evidence="12 13">
    <name type="scientific">Strongylus vulgaris</name>
    <name type="common">Blood worm</name>
    <dbReference type="NCBI Taxonomy" id="40348"/>
    <lineage>
        <taxon>Eukaryota</taxon>
        <taxon>Metazoa</taxon>
        <taxon>Ecdysozoa</taxon>
        <taxon>Nematoda</taxon>
        <taxon>Chromadorea</taxon>
        <taxon>Rhabditida</taxon>
        <taxon>Rhabditina</taxon>
        <taxon>Rhabditomorpha</taxon>
        <taxon>Strongyloidea</taxon>
        <taxon>Strongylidae</taxon>
        <taxon>Strongylus</taxon>
    </lineage>
</organism>
<dbReference type="Pfam" id="PF05995">
    <property type="entry name" value="CDO_I"/>
    <property type="match status" value="2"/>
</dbReference>
<dbReference type="GO" id="GO:0017172">
    <property type="term" value="F:cysteine dioxygenase activity"/>
    <property type="evidence" value="ECO:0007669"/>
    <property type="project" value="UniProtKB-UniRule"/>
</dbReference>
<reference evidence="12 13" key="1">
    <citation type="submission" date="2018-11" db="EMBL/GenBank/DDBJ databases">
        <authorList>
            <consortium name="Pathogen Informatics"/>
        </authorList>
    </citation>
    <scope>NUCLEOTIDE SEQUENCE [LARGE SCALE GENOMIC DNA]</scope>
</reference>
<gene>
    <name evidence="12" type="ORF">SVUK_LOCUS10991</name>
</gene>
<feature type="binding site" evidence="10">
    <location>
        <position position="88"/>
    </location>
    <ligand>
        <name>Fe cation</name>
        <dbReference type="ChEBI" id="CHEBI:24875"/>
        <note>catalytic</note>
    </ligand>
</feature>
<evidence type="ECO:0000256" key="7">
    <source>
        <dbReference type="ARBA" id="ARBA00023002"/>
    </source>
</evidence>
<dbReference type="Proteomes" id="UP000270094">
    <property type="component" value="Unassembled WGS sequence"/>
</dbReference>
<dbReference type="InterPro" id="IPR014710">
    <property type="entry name" value="RmlC-like_jellyroll"/>
</dbReference>
<evidence type="ECO:0000313" key="13">
    <source>
        <dbReference type="Proteomes" id="UP000270094"/>
    </source>
</evidence>
<proteinExistence type="inferred from homology"/>
<name>A0A3P7J658_STRVU</name>
<keyword evidence="8 10" id="KW-0408">Iron</keyword>
<keyword evidence="5 9" id="KW-0883">Thioether bond</keyword>
<feature type="binding site" evidence="10">
    <location>
        <position position="172"/>
    </location>
    <ligand>
        <name>Fe cation</name>
        <dbReference type="ChEBI" id="CHEBI:24875"/>
        <note>catalytic</note>
    </ligand>
</feature>
<dbReference type="Gene3D" id="2.60.120.10">
    <property type="entry name" value="Jelly Rolls"/>
    <property type="match status" value="1"/>
</dbReference>
<evidence type="ECO:0000256" key="3">
    <source>
        <dbReference type="ARBA" id="ARBA00013133"/>
    </source>
</evidence>
<feature type="non-terminal residue" evidence="12">
    <location>
        <position position="220"/>
    </location>
</feature>
<dbReference type="EMBL" id="UYYB01096164">
    <property type="protein sequence ID" value="VDM75993.1"/>
    <property type="molecule type" value="Genomic_DNA"/>
</dbReference>
<keyword evidence="4 10" id="KW-0479">Metal-binding</keyword>
<accession>A0A3P7J658</accession>